<reference evidence="2 3" key="1">
    <citation type="submission" date="2019-02" db="EMBL/GenBank/DDBJ databases">
        <title>Deep-cultivation of Planctomycetes and their phenomic and genomic characterization uncovers novel biology.</title>
        <authorList>
            <person name="Wiegand S."/>
            <person name="Jogler M."/>
            <person name="Boedeker C."/>
            <person name="Pinto D."/>
            <person name="Vollmers J."/>
            <person name="Rivas-Marin E."/>
            <person name="Kohn T."/>
            <person name="Peeters S.H."/>
            <person name="Heuer A."/>
            <person name="Rast P."/>
            <person name="Oberbeckmann S."/>
            <person name="Bunk B."/>
            <person name="Jeske O."/>
            <person name="Meyerdierks A."/>
            <person name="Storesund J.E."/>
            <person name="Kallscheuer N."/>
            <person name="Luecker S."/>
            <person name="Lage O.M."/>
            <person name="Pohl T."/>
            <person name="Merkel B.J."/>
            <person name="Hornburger P."/>
            <person name="Mueller R.-W."/>
            <person name="Bruemmer F."/>
            <person name="Labrenz M."/>
            <person name="Spormann A.M."/>
            <person name="Op Den Camp H."/>
            <person name="Overmann J."/>
            <person name="Amann R."/>
            <person name="Jetten M.S.M."/>
            <person name="Mascher T."/>
            <person name="Medema M.H."/>
            <person name="Devos D.P."/>
            <person name="Kaster A.-K."/>
            <person name="Ovreas L."/>
            <person name="Rohde M."/>
            <person name="Galperin M.Y."/>
            <person name="Jogler C."/>
        </authorList>
    </citation>
    <scope>NUCLEOTIDE SEQUENCE [LARGE SCALE GENOMIC DNA]</scope>
    <source>
        <strain evidence="2 3">Poly41</strain>
    </source>
</reference>
<accession>A0A5C6D2H0</accession>
<dbReference type="InterPro" id="IPR050407">
    <property type="entry name" value="Geranylgeranyl_reductase"/>
</dbReference>
<keyword evidence="3" id="KW-1185">Reference proteome</keyword>
<organism evidence="2 3">
    <name type="scientific">Novipirellula artificiosorum</name>
    <dbReference type="NCBI Taxonomy" id="2528016"/>
    <lineage>
        <taxon>Bacteria</taxon>
        <taxon>Pseudomonadati</taxon>
        <taxon>Planctomycetota</taxon>
        <taxon>Planctomycetia</taxon>
        <taxon>Pirellulales</taxon>
        <taxon>Pirellulaceae</taxon>
        <taxon>Novipirellula</taxon>
    </lineage>
</organism>
<dbReference type="GO" id="GO:0071949">
    <property type="term" value="F:FAD binding"/>
    <property type="evidence" value="ECO:0007669"/>
    <property type="project" value="InterPro"/>
</dbReference>
<dbReference type="Pfam" id="PF01494">
    <property type="entry name" value="FAD_binding_3"/>
    <property type="match status" value="1"/>
</dbReference>
<dbReference type="PANTHER" id="PTHR42685:SF22">
    <property type="entry name" value="CONDITIONED MEDIUM FACTOR RECEPTOR 1"/>
    <property type="match status" value="1"/>
</dbReference>
<evidence type="ECO:0000313" key="2">
    <source>
        <dbReference type="EMBL" id="TWU31383.1"/>
    </source>
</evidence>
<dbReference type="Proteomes" id="UP000319143">
    <property type="component" value="Unassembled WGS sequence"/>
</dbReference>
<dbReference type="InterPro" id="IPR036188">
    <property type="entry name" value="FAD/NAD-bd_sf"/>
</dbReference>
<name>A0A5C6D2H0_9BACT</name>
<gene>
    <name evidence="2" type="ORF">Poly41_62520</name>
</gene>
<comment type="caution">
    <text evidence="2">The sequence shown here is derived from an EMBL/GenBank/DDBJ whole genome shotgun (WGS) entry which is preliminary data.</text>
</comment>
<dbReference type="InterPro" id="IPR002938">
    <property type="entry name" value="FAD-bd"/>
</dbReference>
<dbReference type="PRINTS" id="PR00420">
    <property type="entry name" value="RNGMNOXGNASE"/>
</dbReference>
<dbReference type="Gene3D" id="3.50.50.60">
    <property type="entry name" value="FAD/NAD(P)-binding domain"/>
    <property type="match status" value="1"/>
</dbReference>
<dbReference type="SUPFAM" id="SSF51905">
    <property type="entry name" value="FAD/NAD(P)-binding domain"/>
    <property type="match status" value="1"/>
</dbReference>
<dbReference type="OrthoDB" id="9806565at2"/>
<dbReference type="EMBL" id="SJPV01000017">
    <property type="protein sequence ID" value="TWU31383.1"/>
    <property type="molecule type" value="Genomic_DNA"/>
</dbReference>
<evidence type="ECO:0000313" key="3">
    <source>
        <dbReference type="Proteomes" id="UP000319143"/>
    </source>
</evidence>
<evidence type="ECO:0000259" key="1">
    <source>
        <dbReference type="Pfam" id="PF01494"/>
    </source>
</evidence>
<dbReference type="PANTHER" id="PTHR42685">
    <property type="entry name" value="GERANYLGERANYL DIPHOSPHATE REDUCTASE"/>
    <property type="match status" value="1"/>
</dbReference>
<sequence>MSTVSPFGLDQGPVMITKATPSNCRFRVLVIGGGIAGSTCALRLAHHGIHVELVERLAFPRSKACGCCLGAAGLRLLDRLSLADAVRDLGTPTNRWVASLGTRRVEIPIPAGLAISREALDPLLLNAAQNAGAIVMTETSGTVRQVESDGVDVELRGRASVSQRRFDIVVVAAGLSAGGLSKVLPWSEQPHGPFGVSCTIEDPTLQPNTIYMACDDDGYVGMVRLADGRVDVAAALRSGSQANLLGNPLIRMQQILSRSCFDLPTWKDPSVVSTTPPLRRTRQFGNGPVLAIGDAAVYVEPFTGEGMTWALAGGIAAADLISVSGDSALIGQAWQRQLTNQLRTKLRLCRTVTTACRSQAVRRTFGELLTHFPSLAQPLVNRLS</sequence>
<proteinExistence type="predicted"/>
<feature type="domain" description="FAD-binding" evidence="1">
    <location>
        <begin position="27"/>
        <end position="165"/>
    </location>
</feature>
<protein>
    <recommendedName>
        <fullName evidence="1">FAD-binding domain-containing protein</fullName>
    </recommendedName>
</protein>
<dbReference type="AlphaFoldDB" id="A0A5C6D2H0"/>